<evidence type="ECO:0000256" key="1">
    <source>
        <dbReference type="SAM" id="SignalP"/>
    </source>
</evidence>
<evidence type="ECO:0008006" key="4">
    <source>
        <dbReference type="Google" id="ProtNLM"/>
    </source>
</evidence>
<gene>
    <name evidence="2" type="primary">Acey_s0596.g448</name>
    <name evidence="2" type="synonym">Acey-W10G11.19</name>
    <name evidence="2" type="ORF">Y032_0596g448</name>
</gene>
<dbReference type="SUPFAM" id="SSF52833">
    <property type="entry name" value="Thioredoxin-like"/>
    <property type="match status" value="1"/>
</dbReference>
<accession>A0A016WLV8</accession>
<dbReference type="EMBL" id="JARK01000196">
    <property type="protein sequence ID" value="EYC40814.1"/>
    <property type="molecule type" value="Genomic_DNA"/>
</dbReference>
<dbReference type="Proteomes" id="UP000024635">
    <property type="component" value="Unassembled WGS sequence"/>
</dbReference>
<evidence type="ECO:0000313" key="3">
    <source>
        <dbReference type="Proteomes" id="UP000024635"/>
    </source>
</evidence>
<protein>
    <recommendedName>
        <fullName evidence="4">Thioredoxin domain-containing protein</fullName>
    </recommendedName>
</protein>
<evidence type="ECO:0000313" key="2">
    <source>
        <dbReference type="EMBL" id="EYC40814.1"/>
    </source>
</evidence>
<reference evidence="3" key="1">
    <citation type="journal article" date="2015" name="Nat. Genet.">
        <title>The genome and transcriptome of the zoonotic hookworm Ancylostoma ceylanicum identify infection-specific gene families.</title>
        <authorList>
            <person name="Schwarz E.M."/>
            <person name="Hu Y."/>
            <person name="Antoshechkin I."/>
            <person name="Miller M.M."/>
            <person name="Sternberg P.W."/>
            <person name="Aroian R.V."/>
        </authorList>
    </citation>
    <scope>NUCLEOTIDE SEQUENCE</scope>
    <source>
        <strain evidence="3">HY135</strain>
    </source>
</reference>
<dbReference type="InterPro" id="IPR036249">
    <property type="entry name" value="Thioredoxin-like_sf"/>
</dbReference>
<dbReference type="OrthoDB" id="5775791at2759"/>
<dbReference type="InterPro" id="IPR040090">
    <property type="entry name" value="TXNDC16"/>
</dbReference>
<organism evidence="2 3">
    <name type="scientific">Ancylostoma ceylanicum</name>
    <dbReference type="NCBI Taxonomy" id="53326"/>
    <lineage>
        <taxon>Eukaryota</taxon>
        <taxon>Metazoa</taxon>
        <taxon>Ecdysozoa</taxon>
        <taxon>Nematoda</taxon>
        <taxon>Chromadorea</taxon>
        <taxon>Rhabditida</taxon>
        <taxon>Rhabditina</taxon>
        <taxon>Rhabditomorpha</taxon>
        <taxon>Strongyloidea</taxon>
        <taxon>Ancylostomatidae</taxon>
        <taxon>Ancylostomatinae</taxon>
        <taxon>Ancylostoma</taxon>
    </lineage>
</organism>
<feature type="chain" id="PRO_5001491924" description="Thioredoxin domain-containing protein" evidence="1">
    <location>
        <begin position="22"/>
        <end position="503"/>
    </location>
</feature>
<comment type="caution">
    <text evidence="2">The sequence shown here is derived from an EMBL/GenBank/DDBJ whole genome shotgun (WGS) entry which is preliminary data.</text>
</comment>
<dbReference type="CDD" id="cd02961">
    <property type="entry name" value="PDI_a_family"/>
    <property type="match status" value="1"/>
</dbReference>
<feature type="signal peptide" evidence="1">
    <location>
        <begin position="1"/>
        <end position="21"/>
    </location>
</feature>
<keyword evidence="1" id="KW-0732">Signal</keyword>
<sequence length="503" mass="57344">MRLLVTVSLLLLTDTIISTLAEHVNIDVYSQTKDETVVGAIRRVAAAINADNRYVVASVNERDCSDTDQQECSGDDAESVFVTINSPDTSNVQVSGLIRKRTKLEKEVQKLFAKFSGKRLARRSEETDNIEWWNYRLAAPAVKHLEQLEKLIQKSNEKITFALYYHPEGYENFAAYYVADELFSSGAAYGLVVDCSKEETICKRESIETTPTLIAYENAKQYKRYSLEIDAVSIHDWIKTIQQPIITKLTEDAVPYYREGAIPGFDEPRPSVIIFFASTRKSDVYKNYKRFAREHHGDYHLTELIDTGIEKWAHQPAFVAMKPLETISKANTHYEDITYESMADFIEENQHPSVHPITDARALFTVFSLNRPVLIFHDVTKAKNTTYFATLAADYTVRSTVAAFALNESLSMIGLFLADLLDIDVLTPSYVLVDAKKGCIYTKRISNENEMEIKHWLTTASEGNCKKAVVDMKKLAALRNWERRDDLRRAVEEKLSRSQHDEL</sequence>
<dbReference type="PANTHER" id="PTHR22699:SF3">
    <property type="entry name" value="DUF4105 DOMAIN-CONTAINING PROTEIN"/>
    <property type="match status" value="1"/>
</dbReference>
<dbReference type="PANTHER" id="PTHR22699">
    <property type="entry name" value="THIOREDOXIN DOMAIN-CONTAINING PROTEIN 16"/>
    <property type="match status" value="1"/>
</dbReference>
<proteinExistence type="predicted"/>
<dbReference type="Gene3D" id="3.40.30.10">
    <property type="entry name" value="Glutaredoxin"/>
    <property type="match status" value="1"/>
</dbReference>
<keyword evidence="3" id="KW-1185">Reference proteome</keyword>
<name>A0A016WLV8_9BILA</name>
<dbReference type="AlphaFoldDB" id="A0A016WLV8"/>